<comment type="caution">
    <text evidence="1">The sequence shown here is derived from an EMBL/GenBank/DDBJ whole genome shotgun (WGS) entry which is preliminary data.</text>
</comment>
<dbReference type="RefSeq" id="WP_374423698.1">
    <property type="nucleotide sequence ID" value="NZ_JBHRXJ010000003.1"/>
</dbReference>
<keyword evidence="2" id="KW-1185">Reference proteome</keyword>
<evidence type="ECO:0000313" key="1">
    <source>
        <dbReference type="EMBL" id="MFC3527635.1"/>
    </source>
</evidence>
<dbReference type="Proteomes" id="UP001595721">
    <property type="component" value="Unassembled WGS sequence"/>
</dbReference>
<organism evidence="1 2">
    <name type="scientific">Paracoccus mangrovi</name>
    <dbReference type="NCBI Taxonomy" id="1715645"/>
    <lineage>
        <taxon>Bacteria</taxon>
        <taxon>Pseudomonadati</taxon>
        <taxon>Pseudomonadota</taxon>
        <taxon>Alphaproteobacteria</taxon>
        <taxon>Rhodobacterales</taxon>
        <taxon>Paracoccaceae</taxon>
        <taxon>Paracoccus</taxon>
    </lineage>
</organism>
<evidence type="ECO:0008006" key="3">
    <source>
        <dbReference type="Google" id="ProtNLM"/>
    </source>
</evidence>
<accession>A0ABV7R4G3</accession>
<gene>
    <name evidence="1" type="ORF">ACFOMH_05565</name>
</gene>
<proteinExistence type="predicted"/>
<dbReference type="EMBL" id="JBHRXJ010000003">
    <property type="protein sequence ID" value="MFC3527635.1"/>
    <property type="molecule type" value="Genomic_DNA"/>
</dbReference>
<sequence>MTVLRFLRSAFSMLRASASVVADLQAKHMPSERELRRLGISKADFETIHIS</sequence>
<protein>
    <recommendedName>
        <fullName evidence="3">DUF1127 domain-containing protein</fullName>
    </recommendedName>
</protein>
<reference evidence="2" key="1">
    <citation type="journal article" date="2019" name="Int. J. Syst. Evol. Microbiol.">
        <title>The Global Catalogue of Microorganisms (GCM) 10K type strain sequencing project: providing services to taxonomists for standard genome sequencing and annotation.</title>
        <authorList>
            <consortium name="The Broad Institute Genomics Platform"/>
            <consortium name="The Broad Institute Genome Sequencing Center for Infectious Disease"/>
            <person name="Wu L."/>
            <person name="Ma J."/>
        </authorList>
    </citation>
    <scope>NUCLEOTIDE SEQUENCE [LARGE SCALE GENOMIC DNA]</scope>
    <source>
        <strain evidence="2">KCTC 42899</strain>
    </source>
</reference>
<name>A0ABV7R4G3_9RHOB</name>
<evidence type="ECO:0000313" key="2">
    <source>
        <dbReference type="Proteomes" id="UP001595721"/>
    </source>
</evidence>